<dbReference type="InterPro" id="IPR016288">
    <property type="entry name" value="Beta_cellobiohydrolase"/>
</dbReference>
<comment type="similarity">
    <text evidence="1">Belongs to the glycosyl hydrolase family 6.</text>
</comment>
<accession>A0A1I3J6M4</accession>
<keyword evidence="4" id="KW-1185">Reference proteome</keyword>
<dbReference type="GO" id="GO:0004553">
    <property type="term" value="F:hydrolase activity, hydrolyzing O-glycosyl compounds"/>
    <property type="evidence" value="ECO:0007669"/>
    <property type="project" value="InterPro"/>
</dbReference>
<keyword evidence="1" id="KW-0326">Glycosidase</keyword>
<keyword evidence="1" id="KW-0119">Carbohydrate metabolism</keyword>
<evidence type="ECO:0000256" key="2">
    <source>
        <dbReference type="SAM" id="MobiDB-lite"/>
    </source>
</evidence>
<name>A0A1I3J6M4_9ACTN</name>
<gene>
    <name evidence="3" type="ORF">SAMN05216561_11030</name>
</gene>
<keyword evidence="1" id="KW-0732">Signal</keyword>
<evidence type="ECO:0000313" key="4">
    <source>
        <dbReference type="Proteomes" id="UP000198649"/>
    </source>
</evidence>
<feature type="chain" id="PRO_5039757425" description="Glucanase" evidence="1">
    <location>
        <begin position="32"/>
        <end position="376"/>
    </location>
</feature>
<dbReference type="Pfam" id="PF01341">
    <property type="entry name" value="Glyco_hydro_6"/>
    <property type="match status" value="1"/>
</dbReference>
<dbReference type="GO" id="GO:0030245">
    <property type="term" value="P:cellulose catabolic process"/>
    <property type="evidence" value="ECO:0007669"/>
    <property type="project" value="UniProtKB-KW"/>
</dbReference>
<dbReference type="SUPFAM" id="SSF51989">
    <property type="entry name" value="Glycosyl hydrolases family 6, cellulases"/>
    <property type="match status" value="1"/>
</dbReference>
<keyword evidence="1" id="KW-0624">Polysaccharide degradation</keyword>
<feature type="region of interest" description="Disordered" evidence="2">
    <location>
        <begin position="35"/>
        <end position="54"/>
    </location>
</feature>
<dbReference type="Proteomes" id="UP000198649">
    <property type="component" value="Unassembled WGS sequence"/>
</dbReference>
<proteinExistence type="inferred from homology"/>
<keyword evidence="1" id="KW-0378">Hydrolase</keyword>
<dbReference type="AlphaFoldDB" id="A0A1I3J6M4"/>
<dbReference type="PANTHER" id="PTHR34876">
    <property type="match status" value="1"/>
</dbReference>
<dbReference type="PANTHER" id="PTHR34876:SF4">
    <property type="entry name" value="1,4-BETA-D-GLUCAN CELLOBIOHYDROLASE C-RELATED"/>
    <property type="match status" value="1"/>
</dbReference>
<dbReference type="InterPro" id="IPR036434">
    <property type="entry name" value="Beta_cellobiohydrolase_sf"/>
</dbReference>
<dbReference type="PRINTS" id="PR00733">
    <property type="entry name" value="GLHYDRLASE6"/>
</dbReference>
<dbReference type="STRING" id="1005945.SAMN05216561_11030"/>
<dbReference type="EC" id="3.2.1.-" evidence="1"/>
<feature type="compositionally biased region" description="Low complexity" evidence="2">
    <location>
        <begin position="38"/>
        <end position="52"/>
    </location>
</feature>
<dbReference type="Gene3D" id="3.20.20.40">
    <property type="entry name" value="1, 4-beta cellobiohydrolase"/>
    <property type="match status" value="1"/>
</dbReference>
<protein>
    <recommendedName>
        <fullName evidence="1">Glucanase</fullName>
        <ecNumber evidence="1">3.2.1.-</ecNumber>
    </recommendedName>
</protein>
<evidence type="ECO:0000313" key="3">
    <source>
        <dbReference type="EMBL" id="SFI55833.1"/>
    </source>
</evidence>
<organism evidence="3 4">
    <name type="scientific">Nocardioides psychrotolerans</name>
    <dbReference type="NCBI Taxonomy" id="1005945"/>
    <lineage>
        <taxon>Bacteria</taxon>
        <taxon>Bacillati</taxon>
        <taxon>Actinomycetota</taxon>
        <taxon>Actinomycetes</taxon>
        <taxon>Propionibacteriales</taxon>
        <taxon>Nocardioidaceae</taxon>
        <taxon>Nocardioides</taxon>
    </lineage>
</organism>
<dbReference type="EMBL" id="FOQG01000010">
    <property type="protein sequence ID" value="SFI55833.1"/>
    <property type="molecule type" value="Genomic_DNA"/>
</dbReference>
<sequence length="376" mass="40777">MRERGLVPYRGRVLCRLVLSLALLAALAAVAPDQEVGTTTAAPTSTTSTTSADNPLAGRAWGVYRGAAELVWEPYERATGQRKTLLAKIALQPKSKWFGDWISDDTIADKVRDYVATATGGDPEVLVPMTVFRVMPWEQEACTRLPTRAEKASYRRWINRFASALGETHTLMVLQPDGPFARCAPRGSKVPSQLVAWAARTFAALPNTHVYLDAGAADWLHVDDAVQLLVDLGVEHVRGFALNTTHYDATSSQVSYGAEVVAGLAARGLPGKHFVVDTTQNGRPFTHAQWAADPRGRPFDDAATCRTPAGLRCVTLGIPPTADVGSPAWGLPARVRALAAEHVDGFVWTGRPWLHQQSHPFDLARALAVARTTPYQ</sequence>
<evidence type="ECO:0000256" key="1">
    <source>
        <dbReference type="RuleBase" id="RU361186"/>
    </source>
</evidence>
<keyword evidence="1" id="KW-0136">Cellulose degradation</keyword>
<feature type="signal peptide" evidence="1">
    <location>
        <begin position="1"/>
        <end position="31"/>
    </location>
</feature>
<reference evidence="3 4" key="1">
    <citation type="submission" date="2016-10" db="EMBL/GenBank/DDBJ databases">
        <authorList>
            <person name="de Groot N.N."/>
        </authorList>
    </citation>
    <scope>NUCLEOTIDE SEQUENCE [LARGE SCALE GENOMIC DNA]</scope>
    <source>
        <strain evidence="3 4">CGMCC 1.11156</strain>
    </source>
</reference>